<dbReference type="PANTHER" id="PTHR42800">
    <property type="entry name" value="EXOINULINASE INUD (AFU_ORTHOLOGUE AFUA_5G00480)"/>
    <property type="match status" value="1"/>
</dbReference>
<feature type="domain" description="Glycosyl hydrolase family 32 N-terminal" evidence="6">
    <location>
        <begin position="52"/>
        <end position="404"/>
    </location>
</feature>
<accession>A0A9W9W250</accession>
<gene>
    <name evidence="8" type="ORF">N7509_005204</name>
</gene>
<dbReference type="OrthoDB" id="202537at2759"/>
<evidence type="ECO:0000256" key="4">
    <source>
        <dbReference type="ARBA" id="ARBA00023295"/>
    </source>
</evidence>
<evidence type="ECO:0000313" key="9">
    <source>
        <dbReference type="Proteomes" id="UP001147747"/>
    </source>
</evidence>
<evidence type="ECO:0000313" key="8">
    <source>
        <dbReference type="EMBL" id="KAJ5397091.1"/>
    </source>
</evidence>
<dbReference type="Pfam" id="PF00251">
    <property type="entry name" value="Glyco_hydro_32N"/>
    <property type="match status" value="1"/>
</dbReference>
<dbReference type="Gene3D" id="2.60.120.560">
    <property type="entry name" value="Exo-inulinase, domain 1"/>
    <property type="match status" value="1"/>
</dbReference>
<keyword evidence="9" id="KW-1185">Reference proteome</keyword>
<evidence type="ECO:0000259" key="7">
    <source>
        <dbReference type="Pfam" id="PF08244"/>
    </source>
</evidence>
<reference evidence="8" key="2">
    <citation type="journal article" date="2023" name="IMA Fungus">
        <title>Comparative genomic study of the Penicillium genus elucidates a diverse pangenome and 15 lateral gene transfer events.</title>
        <authorList>
            <person name="Petersen C."/>
            <person name="Sorensen T."/>
            <person name="Nielsen M.R."/>
            <person name="Sondergaard T.E."/>
            <person name="Sorensen J.L."/>
            <person name="Fitzpatrick D.A."/>
            <person name="Frisvad J.C."/>
            <person name="Nielsen K.L."/>
        </authorList>
    </citation>
    <scope>NUCLEOTIDE SEQUENCE</scope>
    <source>
        <strain evidence="8">IBT 29677</strain>
    </source>
</reference>
<evidence type="ECO:0000256" key="2">
    <source>
        <dbReference type="ARBA" id="ARBA00022729"/>
    </source>
</evidence>
<organism evidence="8 9">
    <name type="scientific">Penicillium cosmopolitanum</name>
    <dbReference type="NCBI Taxonomy" id="1131564"/>
    <lineage>
        <taxon>Eukaryota</taxon>
        <taxon>Fungi</taxon>
        <taxon>Dikarya</taxon>
        <taxon>Ascomycota</taxon>
        <taxon>Pezizomycotina</taxon>
        <taxon>Eurotiomycetes</taxon>
        <taxon>Eurotiomycetidae</taxon>
        <taxon>Eurotiales</taxon>
        <taxon>Aspergillaceae</taxon>
        <taxon>Penicillium</taxon>
    </lineage>
</organism>
<dbReference type="GO" id="GO:0005737">
    <property type="term" value="C:cytoplasm"/>
    <property type="evidence" value="ECO:0007669"/>
    <property type="project" value="TreeGrafter"/>
</dbReference>
<keyword evidence="3 5" id="KW-0378">Hydrolase</keyword>
<dbReference type="InterPro" id="IPR013320">
    <property type="entry name" value="ConA-like_dom_sf"/>
</dbReference>
<evidence type="ECO:0000256" key="1">
    <source>
        <dbReference type="ARBA" id="ARBA00009902"/>
    </source>
</evidence>
<feature type="domain" description="Glycosyl hydrolase family 32 C-terminal" evidence="7">
    <location>
        <begin position="474"/>
        <end position="602"/>
    </location>
</feature>
<comment type="similarity">
    <text evidence="1 5">Belongs to the glycosyl hydrolase 32 family.</text>
</comment>
<evidence type="ECO:0000256" key="5">
    <source>
        <dbReference type="RuleBase" id="RU362110"/>
    </source>
</evidence>
<keyword evidence="4 5" id="KW-0326">Glycosidase</keyword>
<dbReference type="GO" id="GO:0005987">
    <property type="term" value="P:sucrose catabolic process"/>
    <property type="evidence" value="ECO:0007669"/>
    <property type="project" value="TreeGrafter"/>
</dbReference>
<dbReference type="RefSeq" id="XP_056489143.1">
    <property type="nucleotide sequence ID" value="XM_056629841.1"/>
</dbReference>
<dbReference type="Proteomes" id="UP001147747">
    <property type="component" value="Unassembled WGS sequence"/>
</dbReference>
<dbReference type="SUPFAM" id="SSF49899">
    <property type="entry name" value="Concanavalin A-like lectins/glucanases"/>
    <property type="match status" value="1"/>
</dbReference>
<dbReference type="AlphaFoldDB" id="A0A9W9W250"/>
<evidence type="ECO:0000256" key="3">
    <source>
        <dbReference type="ARBA" id="ARBA00022801"/>
    </source>
</evidence>
<dbReference type="EMBL" id="JAPZBU010000006">
    <property type="protein sequence ID" value="KAJ5397091.1"/>
    <property type="molecule type" value="Genomic_DNA"/>
</dbReference>
<dbReference type="SMART" id="SM00640">
    <property type="entry name" value="Glyco_32"/>
    <property type="match status" value="1"/>
</dbReference>
<dbReference type="FunFam" id="2.115.10.20:FF:000011">
    <property type="entry name" value="Glycosyl hydrolases family 32 superfamily"/>
    <property type="match status" value="1"/>
</dbReference>
<reference evidence="8" key="1">
    <citation type="submission" date="2022-12" db="EMBL/GenBank/DDBJ databases">
        <authorList>
            <person name="Petersen C."/>
        </authorList>
    </citation>
    <scope>NUCLEOTIDE SEQUENCE</scope>
    <source>
        <strain evidence="8">IBT 29677</strain>
    </source>
</reference>
<dbReference type="InterPro" id="IPR023296">
    <property type="entry name" value="Glyco_hydro_beta-prop_sf"/>
</dbReference>
<name>A0A9W9W250_9EURO</name>
<dbReference type="Gene3D" id="2.115.10.20">
    <property type="entry name" value="Glycosyl hydrolase domain, family 43"/>
    <property type="match status" value="1"/>
</dbReference>
<proteinExistence type="inferred from homology"/>
<dbReference type="PANTHER" id="PTHR42800:SF3">
    <property type="entry name" value="GLYCOSYL HYDROLASE FAMILY 32 N-TERMINAL DOMAIN-CONTAINING PROTEIN"/>
    <property type="match status" value="1"/>
</dbReference>
<dbReference type="InterPro" id="IPR013148">
    <property type="entry name" value="Glyco_hydro_32_N"/>
</dbReference>
<keyword evidence="2" id="KW-0732">Signal</keyword>
<dbReference type="InterPro" id="IPR013189">
    <property type="entry name" value="Glyco_hydro_32_C"/>
</dbReference>
<dbReference type="GeneID" id="81368821"/>
<dbReference type="InterPro" id="IPR001362">
    <property type="entry name" value="Glyco_hydro_32"/>
</dbReference>
<protein>
    <submittedName>
        <fullName evidence="8">Glycoside hydrolase family 32</fullName>
    </submittedName>
</protein>
<comment type="caution">
    <text evidence="8">The sequence shown here is derived from an EMBL/GenBank/DDBJ whole genome shotgun (WGS) entry which is preliminary data.</text>
</comment>
<dbReference type="GO" id="GO:0004575">
    <property type="term" value="F:sucrose alpha-glucosidase activity"/>
    <property type="evidence" value="ECO:0007669"/>
    <property type="project" value="TreeGrafter"/>
</dbReference>
<evidence type="ECO:0000259" key="6">
    <source>
        <dbReference type="Pfam" id="PF00251"/>
    </source>
</evidence>
<dbReference type="CDD" id="cd18621">
    <property type="entry name" value="GH32_XdINV-like"/>
    <property type="match status" value="1"/>
</dbReference>
<sequence length="633" mass="70676">MSAAINGLDASACVLHNEHHQSPLKNNNEGSTPHGNLVEDSPLQPFPKPSFHVTAPSGWLNDPCGPGYDPATGLYHLFFQWNPKGNNWGNMSWGHATSSDLASWKTDPQPALVPSTEYDRCGVFTGCLRATDIHGNPGALTVIYTSVNCLPIHWTLPYVTGCESLSLAVSSDGGKTWERQACNPVLPGPPQDLSVTGWRDPSIANWTLGEQSVSRNKRSDLCGLISGGIVAQTPTVFVYTVNPADLREWQYEGPLVDVGLNFRPSRWSGDFGINWEVAHLVTLTNEFGDSRDFVIMKVEGGLRPEDSIQNTHEARQRRHTRGQLWISIKPSTQRHTNKDALTTYAFGGIFDHGCFYAANSFWDPQTSRHIVYGWITEEDLSDDSRHRQGWSGMVSLPRTVRLITLHNVKKARTSSLQSITSIEVVANASKEENTFSIHTLGISPDKRLSQLRPRDRKDLHHGLPLPLPLTATSDHYFPLTSTRWELQAEFAVGQLCERVGIEIAHSPDFTHRTTLSWTPLNESFTIHRPPSQDPKINHGYECAPHTLFTFVNSQGEDIEETLKVHAFFDKSVLEVFINERTVISTRIYHPGDRCFGIRFVAESLDNLNLDCPNEFERPAMLLRADAWDGLGES</sequence>
<dbReference type="Pfam" id="PF08244">
    <property type="entry name" value="Glyco_hydro_32C"/>
    <property type="match status" value="1"/>
</dbReference>
<dbReference type="SUPFAM" id="SSF75005">
    <property type="entry name" value="Arabinanase/levansucrase/invertase"/>
    <property type="match status" value="1"/>
</dbReference>